<gene>
    <name evidence="2" type="ORF">E3N88_00295</name>
</gene>
<accession>A0A5N6PXP9</accession>
<dbReference type="Proteomes" id="UP000326396">
    <property type="component" value="Linkage Group LG1"/>
</dbReference>
<keyword evidence="3" id="KW-1185">Reference proteome</keyword>
<dbReference type="EMBL" id="SZYD01000001">
    <property type="protein sequence ID" value="KAD7477159.1"/>
    <property type="molecule type" value="Genomic_DNA"/>
</dbReference>
<organism evidence="2 3">
    <name type="scientific">Mikania micrantha</name>
    <name type="common">bitter vine</name>
    <dbReference type="NCBI Taxonomy" id="192012"/>
    <lineage>
        <taxon>Eukaryota</taxon>
        <taxon>Viridiplantae</taxon>
        <taxon>Streptophyta</taxon>
        <taxon>Embryophyta</taxon>
        <taxon>Tracheophyta</taxon>
        <taxon>Spermatophyta</taxon>
        <taxon>Magnoliopsida</taxon>
        <taxon>eudicotyledons</taxon>
        <taxon>Gunneridae</taxon>
        <taxon>Pentapetalae</taxon>
        <taxon>asterids</taxon>
        <taxon>campanulids</taxon>
        <taxon>Asterales</taxon>
        <taxon>Asteraceae</taxon>
        <taxon>Asteroideae</taxon>
        <taxon>Heliantheae alliance</taxon>
        <taxon>Eupatorieae</taxon>
        <taxon>Mikania</taxon>
    </lineage>
</organism>
<comment type="caution">
    <text evidence="2">The sequence shown here is derived from an EMBL/GenBank/DDBJ whole genome shotgun (WGS) entry which is preliminary data.</text>
</comment>
<feature type="region of interest" description="Disordered" evidence="1">
    <location>
        <begin position="82"/>
        <end position="146"/>
    </location>
</feature>
<name>A0A5N6PXP9_9ASTR</name>
<feature type="region of interest" description="Disordered" evidence="1">
    <location>
        <begin position="23"/>
        <end position="56"/>
    </location>
</feature>
<feature type="compositionally biased region" description="Basic and acidic residues" evidence="1">
    <location>
        <begin position="38"/>
        <end position="48"/>
    </location>
</feature>
<evidence type="ECO:0000313" key="3">
    <source>
        <dbReference type="Proteomes" id="UP000326396"/>
    </source>
</evidence>
<proteinExistence type="predicted"/>
<feature type="compositionally biased region" description="Basic and acidic residues" evidence="1">
    <location>
        <begin position="115"/>
        <end position="137"/>
    </location>
</feature>
<feature type="compositionally biased region" description="Acidic residues" evidence="1">
    <location>
        <begin position="96"/>
        <end position="114"/>
    </location>
</feature>
<evidence type="ECO:0000256" key="1">
    <source>
        <dbReference type="SAM" id="MobiDB-lite"/>
    </source>
</evidence>
<evidence type="ECO:0000313" key="2">
    <source>
        <dbReference type="EMBL" id="KAD7477159.1"/>
    </source>
</evidence>
<protein>
    <submittedName>
        <fullName evidence="2">Uncharacterized protein</fullName>
    </submittedName>
</protein>
<dbReference type="AlphaFoldDB" id="A0A5N6PXP9"/>
<reference evidence="2 3" key="1">
    <citation type="submission" date="2019-05" db="EMBL/GenBank/DDBJ databases">
        <title>Mikania micrantha, genome provides insights into the molecular mechanism of rapid growth.</title>
        <authorList>
            <person name="Liu B."/>
        </authorList>
    </citation>
    <scope>NUCLEOTIDE SEQUENCE [LARGE SCALE GENOMIC DNA]</scope>
    <source>
        <strain evidence="2">NLD-2019</strain>
        <tissue evidence="2">Leaf</tissue>
    </source>
</reference>
<sequence>MQTAGMVTFDRPPRWMPILPAPEHAPAVPPPSTCRILHRGERPPRDAPPRQPASPHLTQRYLLQRLDAMEDNQRRIAAHLGVELAPRMPNSHFPSDPEDDTDTEPDEGADEDEENVPRRSGNEGKRASESRAGEQTKKSRKVTLGGTPIVETWPQALRAASSAANLPYMSRVWDDKVVIFDDFGLDLCLWMMKVFVTPRVGGVGSESPSGGRFPGRDIADDNHDDQIVYIASTYKNI</sequence>